<evidence type="ECO:0000313" key="1">
    <source>
        <dbReference type="EMBL" id="QDS92455.1"/>
    </source>
</evidence>
<reference evidence="1 2" key="1">
    <citation type="submission" date="2019-02" db="EMBL/GenBank/DDBJ databases">
        <title>Deep-cultivation of Planctomycetes and their phenomic and genomic characterization uncovers novel biology.</title>
        <authorList>
            <person name="Wiegand S."/>
            <person name="Jogler M."/>
            <person name="Boedeker C."/>
            <person name="Pinto D."/>
            <person name="Vollmers J."/>
            <person name="Rivas-Marin E."/>
            <person name="Kohn T."/>
            <person name="Peeters S.H."/>
            <person name="Heuer A."/>
            <person name="Rast P."/>
            <person name="Oberbeckmann S."/>
            <person name="Bunk B."/>
            <person name="Jeske O."/>
            <person name="Meyerdierks A."/>
            <person name="Storesund J.E."/>
            <person name="Kallscheuer N."/>
            <person name="Luecker S."/>
            <person name="Lage O.M."/>
            <person name="Pohl T."/>
            <person name="Merkel B.J."/>
            <person name="Hornburger P."/>
            <person name="Mueller R.-W."/>
            <person name="Bruemmer F."/>
            <person name="Labrenz M."/>
            <person name="Spormann A.M."/>
            <person name="Op den Camp H."/>
            <person name="Overmann J."/>
            <person name="Amann R."/>
            <person name="Jetten M.S.M."/>
            <person name="Mascher T."/>
            <person name="Medema M.H."/>
            <person name="Devos D.P."/>
            <person name="Kaster A.-K."/>
            <person name="Ovreas L."/>
            <person name="Rohde M."/>
            <person name="Galperin M.Y."/>
            <person name="Jogler C."/>
        </authorList>
    </citation>
    <scope>NUCLEOTIDE SEQUENCE [LARGE SCALE GENOMIC DNA]</scope>
    <source>
        <strain evidence="1 2">FF011L</strain>
    </source>
</reference>
<dbReference type="KEGG" id="rml:FF011L_11980"/>
<accession>A0A517MC60</accession>
<sequence length="101" mass="11209">MDCTPRYEVIDPAEAQVSHALQRCDQGLSRAMHEDFTSICAAMAEAPEICCRTGVEGRTDDVAERENRTRPALKVSLPVNVPNNLFGLHRFGSVELFDALF</sequence>
<dbReference type="AlphaFoldDB" id="A0A517MC60"/>
<keyword evidence="2" id="KW-1185">Reference proteome</keyword>
<dbReference type="EMBL" id="CP036262">
    <property type="protein sequence ID" value="QDS92455.1"/>
    <property type="molecule type" value="Genomic_DNA"/>
</dbReference>
<organism evidence="1 2">
    <name type="scientific">Roseimaritima multifibrata</name>
    <dbReference type="NCBI Taxonomy" id="1930274"/>
    <lineage>
        <taxon>Bacteria</taxon>
        <taxon>Pseudomonadati</taxon>
        <taxon>Planctomycetota</taxon>
        <taxon>Planctomycetia</taxon>
        <taxon>Pirellulales</taxon>
        <taxon>Pirellulaceae</taxon>
        <taxon>Roseimaritima</taxon>
    </lineage>
</organism>
<gene>
    <name evidence="1" type="ORF">FF011L_11980</name>
</gene>
<protein>
    <submittedName>
        <fullName evidence="1">Uncharacterized protein</fullName>
    </submittedName>
</protein>
<proteinExistence type="predicted"/>
<evidence type="ECO:0000313" key="2">
    <source>
        <dbReference type="Proteomes" id="UP000320672"/>
    </source>
</evidence>
<name>A0A517MC60_9BACT</name>
<dbReference type="Proteomes" id="UP000320672">
    <property type="component" value="Chromosome"/>
</dbReference>